<keyword evidence="2" id="KW-0732">Signal</keyword>
<accession>A0A8J5JEA4</accession>
<reference evidence="3" key="1">
    <citation type="submission" date="2021-01" db="EMBL/GenBank/DDBJ databases">
        <title>Phytophthora aleatoria, a newly-described species from Pinus radiata is distinct from Phytophthora cactorum isolates based on comparative genomics.</title>
        <authorList>
            <person name="Mcdougal R."/>
            <person name="Panda P."/>
            <person name="Williams N."/>
            <person name="Studholme D.J."/>
        </authorList>
    </citation>
    <scope>NUCLEOTIDE SEQUENCE</scope>
    <source>
        <strain evidence="3">NZFS 4037</strain>
    </source>
</reference>
<feature type="compositionally biased region" description="Low complexity" evidence="1">
    <location>
        <begin position="219"/>
        <end position="250"/>
    </location>
</feature>
<keyword evidence="4" id="KW-1185">Reference proteome</keyword>
<dbReference type="EMBL" id="JAENGY010000141">
    <property type="protein sequence ID" value="KAG6972174.1"/>
    <property type="molecule type" value="Genomic_DNA"/>
</dbReference>
<proteinExistence type="predicted"/>
<dbReference type="AlphaFoldDB" id="A0A8J5JEA4"/>
<sequence>MVNAKIHCTALVGAAALLLSGVSAHGYLGLPAVTFPNDVDKTQFIATIEASASGLSGSFSGSPAANTEAFWAAFNSSKFTSIKEFVTDLGQVVATGANLECGLTDPNKTPQPLPDELEWTHSDTEGFTSSHKGPCEAWCDNTRVFQDTDCAAHFTTAPAKMPYDKAGCSGACRLTFYWLALHSSTWQIYANCAALEGGSGSYAPSQSNTTSESTGQANTPTVTTATPTPTIATPTATTSTPTTSGSVVTGTEDEEDRGSLDVAGSDEEDEDGDLVSGDADAIEEDCGSLDVAGSEEEDCGSLGVAGSEDEEDCGSLDAAGSETPESTTVSESSLNFDDVDGGYISGKVQPQKQN</sequence>
<evidence type="ECO:0000313" key="4">
    <source>
        <dbReference type="Proteomes" id="UP000709295"/>
    </source>
</evidence>
<evidence type="ECO:0000256" key="2">
    <source>
        <dbReference type="SAM" id="SignalP"/>
    </source>
</evidence>
<organism evidence="3 4">
    <name type="scientific">Phytophthora aleatoria</name>
    <dbReference type="NCBI Taxonomy" id="2496075"/>
    <lineage>
        <taxon>Eukaryota</taxon>
        <taxon>Sar</taxon>
        <taxon>Stramenopiles</taxon>
        <taxon>Oomycota</taxon>
        <taxon>Peronosporomycetes</taxon>
        <taxon>Peronosporales</taxon>
        <taxon>Peronosporaceae</taxon>
        <taxon>Phytophthora</taxon>
    </lineage>
</organism>
<feature type="signal peptide" evidence="2">
    <location>
        <begin position="1"/>
        <end position="24"/>
    </location>
</feature>
<feature type="compositionally biased region" description="Low complexity" evidence="1">
    <location>
        <begin position="321"/>
        <end position="333"/>
    </location>
</feature>
<name>A0A8J5JEA4_9STRA</name>
<feature type="compositionally biased region" description="Acidic residues" evidence="1">
    <location>
        <begin position="264"/>
        <end position="273"/>
    </location>
</feature>
<protein>
    <submittedName>
        <fullName evidence="3">Uncharacterized protein</fullName>
    </submittedName>
</protein>
<evidence type="ECO:0000256" key="1">
    <source>
        <dbReference type="SAM" id="MobiDB-lite"/>
    </source>
</evidence>
<dbReference type="Proteomes" id="UP000709295">
    <property type="component" value="Unassembled WGS sequence"/>
</dbReference>
<feature type="chain" id="PRO_5035262745" evidence="2">
    <location>
        <begin position="25"/>
        <end position="354"/>
    </location>
</feature>
<feature type="region of interest" description="Disordered" evidence="1">
    <location>
        <begin position="200"/>
        <end position="275"/>
    </location>
</feature>
<feature type="compositionally biased region" description="Polar residues" evidence="1">
    <location>
        <begin position="202"/>
        <end position="218"/>
    </location>
</feature>
<feature type="region of interest" description="Disordered" evidence="1">
    <location>
        <begin position="292"/>
        <end position="354"/>
    </location>
</feature>
<evidence type="ECO:0000313" key="3">
    <source>
        <dbReference type="EMBL" id="KAG6972174.1"/>
    </source>
</evidence>
<comment type="caution">
    <text evidence="3">The sequence shown here is derived from an EMBL/GenBank/DDBJ whole genome shotgun (WGS) entry which is preliminary data.</text>
</comment>
<gene>
    <name evidence="3" type="ORF">JG688_00004108</name>
</gene>